<evidence type="ECO:0000256" key="13">
    <source>
        <dbReference type="ARBA" id="ARBA00040794"/>
    </source>
</evidence>
<evidence type="ECO:0000259" key="19">
    <source>
        <dbReference type="PROSITE" id="PS51462"/>
    </source>
</evidence>
<dbReference type="GO" id="GO:0009228">
    <property type="term" value="P:thiamine biosynthetic process"/>
    <property type="evidence" value="ECO:0007669"/>
    <property type="project" value="UniProtKB-KW"/>
</dbReference>
<evidence type="ECO:0000256" key="10">
    <source>
        <dbReference type="ARBA" id="ARBA00035861"/>
    </source>
</evidence>
<feature type="domain" description="Nudix hydrolase" evidence="19">
    <location>
        <begin position="2"/>
        <end position="127"/>
    </location>
</feature>
<evidence type="ECO:0000256" key="12">
    <source>
        <dbReference type="ARBA" id="ARBA00038905"/>
    </source>
</evidence>
<evidence type="ECO:0000256" key="16">
    <source>
        <dbReference type="ARBA" id="ARBA00042798"/>
    </source>
</evidence>
<dbReference type="PRINTS" id="PR00502">
    <property type="entry name" value="NUDIXFAMILY"/>
</dbReference>
<feature type="binding site" evidence="17">
    <location>
        <position position="27"/>
    </location>
    <ligand>
        <name>8-oxo-dGTP</name>
        <dbReference type="ChEBI" id="CHEBI:77896"/>
    </ligand>
</feature>
<evidence type="ECO:0000256" key="14">
    <source>
        <dbReference type="ARBA" id="ARBA00041592"/>
    </source>
</evidence>
<keyword evidence="21" id="KW-1185">Reference proteome</keyword>
<dbReference type="AlphaFoldDB" id="A0AAN1WHV2"/>
<protein>
    <recommendedName>
        <fullName evidence="13">8-oxo-dGTP diphosphatase</fullName>
        <ecNumber evidence="12">3.6.1.55</ecNumber>
    </recommendedName>
    <alternativeName>
        <fullName evidence="16">7,8-dihydro-8-oxoguanine-triphosphatase</fullName>
    </alternativeName>
    <alternativeName>
        <fullName evidence="15">Mutator protein MutT</fullName>
    </alternativeName>
    <alternativeName>
        <fullName evidence="14">dGTP pyrophosphohydrolase</fullName>
    </alternativeName>
</protein>
<feature type="binding site" evidence="18">
    <location>
        <position position="56"/>
    </location>
    <ligand>
        <name>Mg(2+)</name>
        <dbReference type="ChEBI" id="CHEBI:18420"/>
    </ligand>
</feature>
<evidence type="ECO:0000256" key="6">
    <source>
        <dbReference type="ARBA" id="ARBA00022763"/>
    </source>
</evidence>
<keyword evidence="8 18" id="KW-0460">Magnesium</keyword>
<accession>A0AAN1WHV2</accession>
<feature type="binding site" evidence="17">
    <location>
        <position position="22"/>
    </location>
    <ligand>
        <name>8-oxo-dGTP</name>
        <dbReference type="ChEBI" id="CHEBI:77896"/>
    </ligand>
</feature>
<dbReference type="InterPro" id="IPR047127">
    <property type="entry name" value="MutT-like"/>
</dbReference>
<dbReference type="KEGG" id="marq:MARGE09_P2021"/>
<dbReference type="NCBIfam" id="NF006530">
    <property type="entry name" value="PRK08999.1"/>
    <property type="match status" value="1"/>
</dbReference>
<dbReference type="PANTHER" id="PTHR47707">
    <property type="entry name" value="8-OXO-DGTP DIPHOSPHATASE"/>
    <property type="match status" value="1"/>
</dbReference>
<evidence type="ECO:0000256" key="4">
    <source>
        <dbReference type="ARBA" id="ARBA00022705"/>
    </source>
</evidence>
<dbReference type="InterPro" id="IPR000086">
    <property type="entry name" value="NUDIX_hydrolase_dom"/>
</dbReference>
<dbReference type="FunFam" id="3.90.79.10:FF:000014">
    <property type="entry name" value="8-oxo-dGTP diphosphatase MutT"/>
    <property type="match status" value="1"/>
</dbReference>
<reference evidence="20 21" key="1">
    <citation type="journal article" date="2022" name="IScience">
        <title>An ultrasensitive nanofiber-based assay for enzymatic hydrolysis and deep-sea microbial degradation of cellulose.</title>
        <authorList>
            <person name="Tsudome M."/>
            <person name="Tachioka M."/>
            <person name="Miyazaki M."/>
            <person name="Uchimura K."/>
            <person name="Tsuda M."/>
            <person name="Takaki Y."/>
            <person name="Deguchi S."/>
        </authorList>
    </citation>
    <scope>NUCLEOTIDE SEQUENCE [LARGE SCALE GENOMIC DNA]</scope>
    <source>
        <strain evidence="20 21">GE09</strain>
    </source>
</reference>
<feature type="binding site" evidence="17">
    <location>
        <begin position="33"/>
        <end position="36"/>
    </location>
    <ligand>
        <name>8-oxo-dGTP</name>
        <dbReference type="ChEBI" id="CHEBI:77896"/>
    </ligand>
</feature>
<evidence type="ECO:0000256" key="11">
    <source>
        <dbReference type="ARBA" id="ARBA00036904"/>
    </source>
</evidence>
<comment type="cofactor">
    <cofactor evidence="1 18">
        <name>Mg(2+)</name>
        <dbReference type="ChEBI" id="CHEBI:18420"/>
    </cofactor>
</comment>
<comment type="catalytic activity">
    <reaction evidence="10">
        <text>8-oxo-dGTP + H2O = 8-oxo-dGMP + diphosphate + H(+)</text>
        <dbReference type="Rhea" id="RHEA:31575"/>
        <dbReference type="ChEBI" id="CHEBI:15377"/>
        <dbReference type="ChEBI" id="CHEBI:15378"/>
        <dbReference type="ChEBI" id="CHEBI:33019"/>
        <dbReference type="ChEBI" id="CHEBI:63224"/>
        <dbReference type="ChEBI" id="CHEBI:77896"/>
        <dbReference type="EC" id="3.6.1.55"/>
    </reaction>
</comment>
<dbReference type="EC" id="3.6.1.55" evidence="12"/>
<sequence length="316" mass="33833">MSSVHVAVGVILTQKKVLLAKRAQHQHQGGLWEFPGGKVEAGEHVTAALNRELKEELAINATQMQPLIQIRHDYGDKVVLLDVWTVTAFDGEPSGQEGQPLVWADLNQLIHYDFPAANRPIVSALTLPRLIAVTPSSGAKDEVLAFCQKALALGAAGFQLRSLQLGPEDINWLHSKLTELCGVPIWINSAHLFDNSGVINQALLSLAAHVHFTSRHLVQAKKVGSCIANATASCHNLEEIRAAEAAGIKAVYLSPVSATPSHPDANGLGWDAFSQLVAKAKVPVYALGGMALADLPFAQNCYAQGIAGISLFQFQP</sequence>
<dbReference type="GO" id="GO:0006281">
    <property type="term" value="P:DNA repair"/>
    <property type="evidence" value="ECO:0007669"/>
    <property type="project" value="UniProtKB-KW"/>
</dbReference>
<dbReference type="EMBL" id="AP023086">
    <property type="protein sequence ID" value="BCD97820.1"/>
    <property type="molecule type" value="Genomic_DNA"/>
</dbReference>
<dbReference type="GO" id="GO:0044716">
    <property type="term" value="F:8-oxo-GDP phosphatase activity"/>
    <property type="evidence" value="ECO:0007669"/>
    <property type="project" value="TreeGrafter"/>
</dbReference>
<dbReference type="RefSeq" id="WP_236987299.1">
    <property type="nucleotide sequence ID" value="NZ_AP023086.1"/>
</dbReference>
<evidence type="ECO:0000256" key="18">
    <source>
        <dbReference type="PIRSR" id="PIRSR603561-2"/>
    </source>
</evidence>
<dbReference type="PROSITE" id="PS51462">
    <property type="entry name" value="NUDIX"/>
    <property type="match status" value="1"/>
</dbReference>
<dbReference type="InterPro" id="IPR020476">
    <property type="entry name" value="Nudix_hydrolase"/>
</dbReference>
<dbReference type="CDD" id="cd03425">
    <property type="entry name" value="NUDIX_MutT_NudA_like"/>
    <property type="match status" value="1"/>
</dbReference>
<dbReference type="SUPFAM" id="SSF51391">
    <property type="entry name" value="Thiamin phosphate synthase"/>
    <property type="match status" value="1"/>
</dbReference>
<evidence type="ECO:0000256" key="8">
    <source>
        <dbReference type="ARBA" id="ARBA00022842"/>
    </source>
</evidence>
<comment type="similarity">
    <text evidence="2">Belongs to the Nudix hydrolase family.</text>
</comment>
<name>A0AAN1WHV2_9GAMM</name>
<dbReference type="CDD" id="cd00564">
    <property type="entry name" value="TMP_TenI"/>
    <property type="match status" value="1"/>
</dbReference>
<dbReference type="InterPro" id="IPR036206">
    <property type="entry name" value="ThiamineP_synth_sf"/>
</dbReference>
<dbReference type="Pfam" id="PF02581">
    <property type="entry name" value="TMP-TENI"/>
    <property type="match status" value="1"/>
</dbReference>
<feature type="binding site" evidence="18">
    <location>
        <position position="36"/>
    </location>
    <ligand>
        <name>Mg(2+)</name>
        <dbReference type="ChEBI" id="CHEBI:18420"/>
    </ligand>
</feature>
<evidence type="ECO:0000256" key="17">
    <source>
        <dbReference type="PIRSR" id="PIRSR603561-1"/>
    </source>
</evidence>
<evidence type="ECO:0000256" key="9">
    <source>
        <dbReference type="ARBA" id="ARBA00023204"/>
    </source>
</evidence>
<proteinExistence type="inferred from homology"/>
<gene>
    <name evidence="20" type="ORF">MARGE09_P2021</name>
</gene>
<dbReference type="PANTHER" id="PTHR47707:SF1">
    <property type="entry name" value="NUDIX HYDROLASE FAMILY PROTEIN"/>
    <property type="match status" value="1"/>
</dbReference>
<dbReference type="InterPro" id="IPR003561">
    <property type="entry name" value="Mutator_MutT"/>
</dbReference>
<dbReference type="GO" id="GO:0006260">
    <property type="term" value="P:DNA replication"/>
    <property type="evidence" value="ECO:0007669"/>
    <property type="project" value="UniProtKB-KW"/>
</dbReference>
<dbReference type="NCBIfam" id="TIGR00586">
    <property type="entry name" value="mutt"/>
    <property type="match status" value="1"/>
</dbReference>
<evidence type="ECO:0000256" key="3">
    <source>
        <dbReference type="ARBA" id="ARBA00022457"/>
    </source>
</evidence>
<keyword evidence="3" id="KW-0515">Mutator protein</keyword>
<keyword evidence="5 18" id="KW-0479">Metal-binding</keyword>
<dbReference type="Pfam" id="PF14815">
    <property type="entry name" value="NUDIX_4"/>
    <property type="match status" value="1"/>
</dbReference>
<dbReference type="GO" id="GO:0044715">
    <property type="term" value="F:8-oxo-dGDP phosphatase activity"/>
    <property type="evidence" value="ECO:0007669"/>
    <property type="project" value="TreeGrafter"/>
</dbReference>
<keyword evidence="4" id="KW-0235">DNA replication</keyword>
<dbReference type="GO" id="GO:0046872">
    <property type="term" value="F:metal ion binding"/>
    <property type="evidence" value="ECO:0007669"/>
    <property type="project" value="UniProtKB-KW"/>
</dbReference>
<dbReference type="GO" id="GO:0035539">
    <property type="term" value="F:8-oxo-7,8-dihydrodeoxyguanosine triphosphate pyrophosphatase activity"/>
    <property type="evidence" value="ECO:0007669"/>
    <property type="project" value="UniProtKB-EC"/>
</dbReference>
<feature type="binding site" evidence="17">
    <location>
        <position position="118"/>
    </location>
    <ligand>
        <name>8-oxo-dGTP</name>
        <dbReference type="ChEBI" id="CHEBI:77896"/>
    </ligand>
</feature>
<dbReference type="Gene3D" id="3.20.20.70">
    <property type="entry name" value="Aldolase class I"/>
    <property type="match status" value="1"/>
</dbReference>
<dbReference type="InterPro" id="IPR015797">
    <property type="entry name" value="NUDIX_hydrolase-like_dom_sf"/>
</dbReference>
<dbReference type="InterPro" id="IPR013785">
    <property type="entry name" value="Aldolase_TIM"/>
</dbReference>
<evidence type="ECO:0000256" key="15">
    <source>
        <dbReference type="ARBA" id="ARBA00041979"/>
    </source>
</evidence>
<dbReference type="Gene3D" id="3.90.79.10">
    <property type="entry name" value="Nucleoside Triphosphate Pyrophosphohydrolase"/>
    <property type="match status" value="1"/>
</dbReference>
<evidence type="ECO:0000313" key="20">
    <source>
        <dbReference type="EMBL" id="BCD97820.1"/>
    </source>
</evidence>
<dbReference type="InterPro" id="IPR022998">
    <property type="entry name" value="ThiamineP_synth_TenI"/>
</dbReference>
<keyword evidence="7 20" id="KW-0378">Hydrolase</keyword>
<dbReference type="GO" id="GO:0008413">
    <property type="term" value="F:8-oxo-7,8-dihydroguanosine triphosphate pyrophosphatase activity"/>
    <property type="evidence" value="ECO:0007669"/>
    <property type="project" value="InterPro"/>
</dbReference>
<dbReference type="Proteomes" id="UP001320119">
    <property type="component" value="Chromosome"/>
</dbReference>
<keyword evidence="6" id="KW-0227">DNA damage</keyword>
<comment type="catalytic activity">
    <reaction evidence="11">
        <text>8-oxo-GTP + H2O = 8-oxo-GMP + diphosphate + H(+)</text>
        <dbReference type="Rhea" id="RHEA:67616"/>
        <dbReference type="ChEBI" id="CHEBI:15377"/>
        <dbReference type="ChEBI" id="CHEBI:15378"/>
        <dbReference type="ChEBI" id="CHEBI:33019"/>
        <dbReference type="ChEBI" id="CHEBI:143553"/>
        <dbReference type="ChEBI" id="CHEBI:145694"/>
    </reaction>
</comment>
<evidence type="ECO:0000256" key="1">
    <source>
        <dbReference type="ARBA" id="ARBA00001946"/>
    </source>
</evidence>
<evidence type="ECO:0000256" key="5">
    <source>
        <dbReference type="ARBA" id="ARBA00022723"/>
    </source>
</evidence>
<dbReference type="SUPFAM" id="SSF55811">
    <property type="entry name" value="Nudix"/>
    <property type="match status" value="1"/>
</dbReference>
<evidence type="ECO:0000313" key="21">
    <source>
        <dbReference type="Proteomes" id="UP001320119"/>
    </source>
</evidence>
<evidence type="ECO:0000256" key="2">
    <source>
        <dbReference type="ARBA" id="ARBA00005582"/>
    </source>
</evidence>
<organism evidence="20 21">
    <name type="scientific">Marinagarivorans cellulosilyticus</name>
    <dbReference type="NCBI Taxonomy" id="2721545"/>
    <lineage>
        <taxon>Bacteria</taxon>
        <taxon>Pseudomonadati</taxon>
        <taxon>Pseudomonadota</taxon>
        <taxon>Gammaproteobacteria</taxon>
        <taxon>Cellvibrionales</taxon>
        <taxon>Cellvibrionaceae</taxon>
        <taxon>Marinagarivorans</taxon>
    </lineage>
</organism>
<evidence type="ECO:0000256" key="7">
    <source>
        <dbReference type="ARBA" id="ARBA00022801"/>
    </source>
</evidence>
<keyword evidence="9" id="KW-0234">DNA repair</keyword>
<dbReference type="InterPro" id="IPR029119">
    <property type="entry name" value="MutY_C"/>
</dbReference>